<feature type="transmembrane region" description="Helical" evidence="1">
    <location>
        <begin position="119"/>
        <end position="143"/>
    </location>
</feature>
<gene>
    <name evidence="3" type="ORF">K1Y79_03735</name>
</gene>
<comment type="caution">
    <text evidence="3">The sequence shown here is derived from an EMBL/GenBank/DDBJ whole genome shotgun (WGS) entry which is preliminary data.</text>
</comment>
<organism evidence="3 4">
    <name type="scientific">Chitinophaga rhizophila</name>
    <dbReference type="NCBI Taxonomy" id="2866212"/>
    <lineage>
        <taxon>Bacteria</taxon>
        <taxon>Pseudomonadati</taxon>
        <taxon>Bacteroidota</taxon>
        <taxon>Chitinophagia</taxon>
        <taxon>Chitinophagales</taxon>
        <taxon>Chitinophagaceae</taxon>
        <taxon>Chitinophaga</taxon>
    </lineage>
</organism>
<dbReference type="RefSeq" id="WP_220248656.1">
    <property type="nucleotide sequence ID" value="NZ_JAICCF010000001.1"/>
</dbReference>
<keyword evidence="1" id="KW-0472">Membrane</keyword>
<dbReference type="Pfam" id="PF14293">
    <property type="entry name" value="YWFCY"/>
    <property type="match status" value="1"/>
</dbReference>
<accession>A0ABS7G8I4</accession>
<proteinExistence type="predicted"/>
<reference evidence="3 4" key="1">
    <citation type="submission" date="2021-08" db="EMBL/GenBank/DDBJ databases">
        <title>The genome sequence of Chitinophaga sp. B61.</title>
        <authorList>
            <person name="Zhang X."/>
        </authorList>
    </citation>
    <scope>NUCLEOTIDE SEQUENCE [LARGE SCALE GENOMIC DNA]</scope>
    <source>
        <strain evidence="3 4">B61</strain>
    </source>
</reference>
<evidence type="ECO:0000313" key="3">
    <source>
        <dbReference type="EMBL" id="MBW8683435.1"/>
    </source>
</evidence>
<keyword evidence="4" id="KW-1185">Reference proteome</keyword>
<feature type="transmembrane region" description="Helical" evidence="1">
    <location>
        <begin position="62"/>
        <end position="81"/>
    </location>
</feature>
<dbReference type="InterPro" id="IPR025988">
    <property type="entry name" value="YWFCY_dom"/>
</dbReference>
<name>A0ABS7G8I4_9BACT</name>
<evidence type="ECO:0000313" key="4">
    <source>
        <dbReference type="Proteomes" id="UP000812961"/>
    </source>
</evidence>
<protein>
    <submittedName>
        <fullName evidence="3">YWFCY domain-containing protein</fullName>
    </submittedName>
</protein>
<feature type="domain" description="YWFCY" evidence="2">
    <location>
        <begin position="5"/>
        <end position="148"/>
    </location>
</feature>
<feature type="transmembrane region" description="Helical" evidence="1">
    <location>
        <begin position="21"/>
        <end position="42"/>
    </location>
</feature>
<evidence type="ECO:0000259" key="2">
    <source>
        <dbReference type="Pfam" id="PF14293"/>
    </source>
</evidence>
<sequence>MSTGENEQALRKIIDFTRMGSILILAILFYISCYGAFEYWTLTSSISDRIMISISHLAVFKSGFTTKTLILFLLAISLIGSKGKKDEKLNKKVIIIYIVIGVLVFYLSELILFASTDLLVIAISYMLFSSLGYILALTGGTWLSRLIKLNMQDDVFNNLAETFKQEERLLENEYSFNFKAKYNLKGKIVNSWINIINPFRAILIYGTAGSVWRPC</sequence>
<dbReference type="Proteomes" id="UP000812961">
    <property type="component" value="Unassembled WGS sequence"/>
</dbReference>
<feature type="transmembrane region" description="Helical" evidence="1">
    <location>
        <begin position="93"/>
        <end position="113"/>
    </location>
</feature>
<keyword evidence="1" id="KW-1133">Transmembrane helix</keyword>
<dbReference type="EMBL" id="JAICCF010000001">
    <property type="protein sequence ID" value="MBW8683435.1"/>
    <property type="molecule type" value="Genomic_DNA"/>
</dbReference>
<keyword evidence="1" id="KW-0812">Transmembrane</keyword>
<evidence type="ECO:0000256" key="1">
    <source>
        <dbReference type="SAM" id="Phobius"/>
    </source>
</evidence>